<evidence type="ECO:0000256" key="3">
    <source>
        <dbReference type="ARBA" id="ARBA00022553"/>
    </source>
</evidence>
<dbReference type="Gene3D" id="1.10.238.10">
    <property type="entry name" value="EF-hand"/>
    <property type="match status" value="1"/>
</dbReference>
<dbReference type="GO" id="GO:0031122">
    <property type="term" value="P:cytoplasmic microtubule organization"/>
    <property type="evidence" value="ECO:0007669"/>
    <property type="project" value="TreeGrafter"/>
</dbReference>
<dbReference type="FunFam" id="1.20.58.60:FF:000042">
    <property type="entry name" value="Short stop, isoform N"/>
    <property type="match status" value="1"/>
</dbReference>
<dbReference type="Gene3D" id="2.30.30.40">
    <property type="entry name" value="SH3 Domains"/>
    <property type="match status" value="1"/>
</dbReference>
<dbReference type="InterPro" id="IPR049538">
    <property type="entry name" value="PCN-like_spectrin-like_rpt"/>
</dbReference>
<dbReference type="SUPFAM" id="SSF46966">
    <property type="entry name" value="Spectrin repeat"/>
    <property type="match status" value="34"/>
</dbReference>
<dbReference type="InterPro" id="IPR003108">
    <property type="entry name" value="GAR_dom"/>
</dbReference>
<dbReference type="PROSITE" id="PS00020">
    <property type="entry name" value="ACTININ_2"/>
    <property type="match status" value="1"/>
</dbReference>
<dbReference type="FunFam" id="1.20.58.60:FF:000040">
    <property type="entry name" value="Short stop, isoform N"/>
    <property type="match status" value="1"/>
</dbReference>
<feature type="coiled-coil region" evidence="7">
    <location>
        <begin position="3239"/>
        <end position="3294"/>
    </location>
</feature>
<name>A0A5E4M7K4_9HEMI</name>
<dbReference type="FunFam" id="1.10.418.10:FF:000022">
    <property type="entry name" value="Short stop, isoform K"/>
    <property type="match status" value="1"/>
</dbReference>
<dbReference type="FunFam" id="1.20.58.60:FF:000001">
    <property type="entry name" value="Microtubule-actin cross-linking factor 1"/>
    <property type="match status" value="4"/>
</dbReference>
<dbReference type="SMART" id="SM00243">
    <property type="entry name" value="GAS2"/>
    <property type="match status" value="1"/>
</dbReference>
<dbReference type="Pfam" id="PF21020">
    <property type="entry name" value="Spectrin_4"/>
    <property type="match status" value="1"/>
</dbReference>
<dbReference type="GO" id="GO:0030056">
    <property type="term" value="C:hemidesmosome"/>
    <property type="evidence" value="ECO:0007669"/>
    <property type="project" value="TreeGrafter"/>
</dbReference>
<evidence type="ECO:0000313" key="13">
    <source>
        <dbReference type="Proteomes" id="UP000325440"/>
    </source>
</evidence>
<dbReference type="GO" id="GO:0008017">
    <property type="term" value="F:microtubule binding"/>
    <property type="evidence" value="ECO:0007669"/>
    <property type="project" value="InterPro"/>
</dbReference>
<feature type="coiled-coil region" evidence="7">
    <location>
        <begin position="1814"/>
        <end position="1848"/>
    </location>
</feature>
<dbReference type="SMART" id="SM00150">
    <property type="entry name" value="SPEC"/>
    <property type="match status" value="36"/>
</dbReference>
<dbReference type="CDD" id="cd21188">
    <property type="entry name" value="CH_PLEC-like_rpt1"/>
    <property type="match status" value="1"/>
</dbReference>
<dbReference type="CDD" id="cd00176">
    <property type="entry name" value="SPEC"/>
    <property type="match status" value="16"/>
</dbReference>
<dbReference type="FunFam" id="1.20.58.60:FF:000053">
    <property type="entry name" value="Short stop, isoform K"/>
    <property type="match status" value="1"/>
</dbReference>
<feature type="compositionally biased region" description="Basic and acidic residues" evidence="8">
    <location>
        <begin position="5571"/>
        <end position="5587"/>
    </location>
</feature>
<dbReference type="GO" id="GO:0005509">
    <property type="term" value="F:calcium ion binding"/>
    <property type="evidence" value="ECO:0007669"/>
    <property type="project" value="InterPro"/>
</dbReference>
<feature type="domain" description="EF-hand" evidence="10">
    <location>
        <begin position="5244"/>
        <end position="5279"/>
    </location>
</feature>
<dbReference type="FunFam" id="1.20.58.60:FF:000030">
    <property type="entry name" value="Short stop, isoform K"/>
    <property type="match status" value="1"/>
</dbReference>
<dbReference type="FunFam" id="1.20.58.60:FF:000055">
    <property type="entry name" value="Short stop, isoform K"/>
    <property type="match status" value="1"/>
</dbReference>
<dbReference type="InterPro" id="IPR002017">
    <property type="entry name" value="Spectrin_repeat"/>
</dbReference>
<dbReference type="Pfam" id="PF02187">
    <property type="entry name" value="GAS2"/>
    <property type="match status" value="1"/>
</dbReference>
<dbReference type="PANTHER" id="PTHR23169:SF23">
    <property type="entry name" value="SHORT STOP, ISOFORM H"/>
    <property type="match status" value="1"/>
</dbReference>
<reference evidence="12 13" key="1">
    <citation type="submission" date="2019-08" db="EMBL/GenBank/DDBJ databases">
        <authorList>
            <person name="Alioto T."/>
            <person name="Alioto T."/>
            <person name="Gomez Garrido J."/>
        </authorList>
    </citation>
    <scope>NUCLEOTIDE SEQUENCE [LARGE SCALE GENOMIC DNA]</scope>
</reference>
<feature type="coiled-coil region" evidence="7">
    <location>
        <begin position="3053"/>
        <end position="3080"/>
    </location>
</feature>
<keyword evidence="3" id="KW-0597">Phosphoprotein</keyword>
<dbReference type="GO" id="GO:0005886">
    <property type="term" value="C:plasma membrane"/>
    <property type="evidence" value="ECO:0007669"/>
    <property type="project" value="UniProtKB-SubCell"/>
</dbReference>
<dbReference type="GO" id="GO:0003779">
    <property type="term" value="F:actin binding"/>
    <property type="evidence" value="ECO:0007669"/>
    <property type="project" value="UniProtKB-KW"/>
</dbReference>
<feature type="region of interest" description="Disordered" evidence="8">
    <location>
        <begin position="5383"/>
        <end position="5587"/>
    </location>
</feature>
<protein>
    <submittedName>
        <fullName evidence="12">Spectrin repeat,Spectrin/alpha-actinin,Calponin homology domain,Gas2-related domain,Actinin-type actin</fullName>
    </submittedName>
</protein>
<comment type="subcellular location">
    <subcellularLocation>
        <location evidence="1">Cytoplasm</location>
        <location evidence="1">Cytoskeleton</location>
    </subcellularLocation>
</comment>
<evidence type="ECO:0000256" key="7">
    <source>
        <dbReference type="SAM" id="Coils"/>
    </source>
</evidence>
<dbReference type="PROSITE" id="PS00019">
    <property type="entry name" value="ACTININ_1"/>
    <property type="match status" value="1"/>
</dbReference>
<evidence type="ECO:0000256" key="5">
    <source>
        <dbReference type="ARBA" id="ARBA00023203"/>
    </source>
</evidence>
<dbReference type="SUPFAM" id="SSF75399">
    <property type="entry name" value="Plakin repeat"/>
    <property type="match status" value="2"/>
</dbReference>
<dbReference type="SUPFAM" id="SSF47473">
    <property type="entry name" value="EF-hand"/>
    <property type="match status" value="1"/>
</dbReference>
<feature type="region of interest" description="Disordered" evidence="8">
    <location>
        <begin position="2439"/>
        <end position="2467"/>
    </location>
</feature>
<feature type="compositionally biased region" description="Polar residues" evidence="8">
    <location>
        <begin position="5473"/>
        <end position="5500"/>
    </location>
</feature>
<accession>A0A5E4M7K4</accession>
<evidence type="ECO:0000256" key="4">
    <source>
        <dbReference type="ARBA" id="ARBA00022737"/>
    </source>
</evidence>
<dbReference type="GO" id="GO:0005198">
    <property type="term" value="F:structural molecule activity"/>
    <property type="evidence" value="ECO:0007669"/>
    <property type="project" value="TreeGrafter"/>
</dbReference>
<dbReference type="CDD" id="cd21189">
    <property type="entry name" value="CH_PLEC-like_rpt2"/>
    <property type="match status" value="1"/>
</dbReference>
<feature type="domain" description="Calponin-homology (CH)" evidence="9">
    <location>
        <begin position="46"/>
        <end position="149"/>
    </location>
</feature>
<evidence type="ECO:0000259" key="10">
    <source>
        <dbReference type="PROSITE" id="PS50222"/>
    </source>
</evidence>
<dbReference type="Proteomes" id="UP000325440">
    <property type="component" value="Unassembled WGS sequence"/>
</dbReference>
<dbReference type="EMBL" id="CABPRJ010000012">
    <property type="protein sequence ID" value="VVC25348.1"/>
    <property type="molecule type" value="Genomic_DNA"/>
</dbReference>
<dbReference type="InterPro" id="IPR036872">
    <property type="entry name" value="CH_dom_sf"/>
</dbReference>
<feature type="compositionally biased region" description="Polar residues" evidence="8">
    <location>
        <begin position="5423"/>
        <end position="5439"/>
    </location>
</feature>
<feature type="coiled-coil region" evidence="7">
    <location>
        <begin position="2910"/>
        <end position="2937"/>
    </location>
</feature>
<feature type="coiled-coil region" evidence="7">
    <location>
        <begin position="3136"/>
        <end position="3191"/>
    </location>
</feature>
<dbReference type="PROSITE" id="PS51460">
    <property type="entry name" value="GAR"/>
    <property type="match status" value="1"/>
</dbReference>
<feature type="compositionally biased region" description="Polar residues" evidence="8">
    <location>
        <begin position="5517"/>
        <end position="5549"/>
    </location>
</feature>
<dbReference type="Pfam" id="PF00307">
    <property type="entry name" value="CH"/>
    <property type="match status" value="2"/>
</dbReference>
<evidence type="ECO:0000256" key="1">
    <source>
        <dbReference type="ARBA" id="ARBA00004245"/>
    </source>
</evidence>
<evidence type="ECO:0000256" key="2">
    <source>
        <dbReference type="ARBA" id="ARBA00022490"/>
    </source>
</evidence>
<dbReference type="FunFam" id="3.30.920.20:FF:000001">
    <property type="entry name" value="Microtubule-actin cross-linking factor 1"/>
    <property type="match status" value="1"/>
</dbReference>
<evidence type="ECO:0000256" key="8">
    <source>
        <dbReference type="SAM" id="MobiDB-lite"/>
    </source>
</evidence>
<feature type="coiled-coil region" evidence="7">
    <location>
        <begin position="1875"/>
        <end position="1947"/>
    </location>
</feature>
<feature type="region of interest" description="Disordered" evidence="8">
    <location>
        <begin position="4051"/>
        <end position="4070"/>
    </location>
</feature>
<dbReference type="Gene3D" id="3.30.920.20">
    <property type="entry name" value="Gas2-like domain"/>
    <property type="match status" value="1"/>
</dbReference>
<feature type="compositionally biased region" description="Polar residues" evidence="8">
    <location>
        <begin position="5556"/>
        <end position="5570"/>
    </location>
</feature>
<dbReference type="InterPro" id="IPR001715">
    <property type="entry name" value="CH_dom"/>
</dbReference>
<feature type="domain" description="GAR" evidence="11">
    <location>
        <begin position="5285"/>
        <end position="5357"/>
    </location>
</feature>
<dbReference type="Gene3D" id="3.90.1290.10">
    <property type="entry name" value="Plakin repeat"/>
    <property type="match status" value="1"/>
</dbReference>
<evidence type="ECO:0000259" key="11">
    <source>
        <dbReference type="PROSITE" id="PS51460"/>
    </source>
</evidence>
<feature type="compositionally biased region" description="Basic and acidic residues" evidence="8">
    <location>
        <begin position="2453"/>
        <end position="2466"/>
    </location>
</feature>
<dbReference type="CDD" id="cd00051">
    <property type="entry name" value="EFh"/>
    <property type="match status" value="1"/>
</dbReference>
<evidence type="ECO:0000259" key="9">
    <source>
        <dbReference type="PROSITE" id="PS50021"/>
    </source>
</evidence>
<keyword evidence="4" id="KW-0677">Repeat</keyword>
<keyword evidence="13" id="KW-1185">Reference proteome</keyword>
<feature type="compositionally biased region" description="Polar residues" evidence="8">
    <location>
        <begin position="2439"/>
        <end position="2451"/>
    </location>
</feature>
<dbReference type="OrthoDB" id="2250192at2759"/>
<dbReference type="PANTHER" id="PTHR23169">
    <property type="entry name" value="ENVOPLAKIN"/>
    <property type="match status" value="1"/>
</dbReference>
<dbReference type="Gene3D" id="1.10.418.10">
    <property type="entry name" value="Calponin-like domain"/>
    <property type="match status" value="2"/>
</dbReference>
<dbReference type="GO" id="GO:0005737">
    <property type="term" value="C:cytoplasm"/>
    <property type="evidence" value="ECO:0007669"/>
    <property type="project" value="TreeGrafter"/>
</dbReference>
<dbReference type="SUPFAM" id="SSF143575">
    <property type="entry name" value="GAS2 domain-like"/>
    <property type="match status" value="1"/>
</dbReference>
<dbReference type="Pfam" id="PF00435">
    <property type="entry name" value="Spectrin"/>
    <property type="match status" value="19"/>
</dbReference>
<dbReference type="InterPro" id="IPR018159">
    <property type="entry name" value="Spectrin/alpha-actinin"/>
</dbReference>
<dbReference type="InterPro" id="IPR001589">
    <property type="entry name" value="Actinin_actin-bd_CS"/>
</dbReference>
<dbReference type="GO" id="GO:0005882">
    <property type="term" value="C:intermediate filament"/>
    <property type="evidence" value="ECO:0007669"/>
    <property type="project" value="TreeGrafter"/>
</dbReference>
<dbReference type="FunFam" id="1.20.58.60:FF:000039">
    <property type="entry name" value="Short stop, isoform N"/>
    <property type="match status" value="1"/>
</dbReference>
<dbReference type="SUPFAM" id="SSF47576">
    <property type="entry name" value="Calponin-homology domain, CH-domain"/>
    <property type="match status" value="1"/>
</dbReference>
<keyword evidence="2" id="KW-0963">Cytoplasm</keyword>
<feature type="coiled-coil region" evidence="7">
    <location>
        <begin position="377"/>
        <end position="407"/>
    </location>
</feature>
<evidence type="ECO:0000313" key="12">
    <source>
        <dbReference type="EMBL" id="VVC25348.1"/>
    </source>
</evidence>
<dbReference type="SMART" id="SM00054">
    <property type="entry name" value="EFh"/>
    <property type="match status" value="2"/>
</dbReference>
<feature type="coiled-coil region" evidence="7">
    <location>
        <begin position="2807"/>
        <end position="2841"/>
    </location>
</feature>
<sequence>MSYYKDRLGFDPDEPTANGDGTTATFRKSKRGYEENLCKFKDERDAIQKKTFTKWVNKHLKKANRHVGDLFIDLQDGLNLISLLEVLSGDQLPRERGKLRFHMLQNVQMALEYLRFKKIKLVNIRAEDIVDGNPKLTLGLIWTIILHFQISDIVVGEEPNVSARDALLKWARKSTSKYPGVRVSDFTSSWRDGMAFNAIIHRNRPDLLDWRNIKNKNVRERLESAFYIAEREYGVTRLLDPEDVDTHEIDEKSIITYISSLHEVFPEPPRLHPLYDSESQQRSGEYREIASSLNRWMREKLSVMSDRNFPSTLIEMKKLASESTRFRNEELPPRHRDKQHLVHLYKELQKYFDAVGENDIEPELQADAIDRTWNRLMMSYQDRDSAIQEEIKRLERLQRLAEKVHRETKRTDLKLDELETRIVEEGRRADRLHPLDAKHNADQLETELRLSEDTIQSLFVDVQALREGRYVQAPELQKRVEKLHQRWVNLRSLLHSKVLTPLASLSFPIVEERTVTKQTRTILETRLVDTNTHFRSLQECIDWCNNKLKQLQEAEYGSDLPSVQGLLDQHQREHKTIDQFHTKVEHCINAKSNFHGDELSLYSQHLNTLQKVYSELVTFSNKRLSDLETLQDFLQSATNQLIWLNEKEEIELNRDWSDKDLNIPSIRQYYESLMSELEKREIQLSSVQDRGEALILQGHLASKCIEAYISALQTQWTWLLQLTLCLETHLKHATYYHQFYSDIKEAEQWLNKRDELLNSVFSQSEFSLDDGERLLKGMQDLREELNNFSEVIGTLEDRSRQVVPLKQRRLPITRPIPVNAICNFQQNGINVEKGSQWLLHDNSGRIKWRVSRGMNLTDDSNVPGVVFLIPPPDQEALDSVDRLRRAYDRSTALWQRKQLRMRQNMIFATIKVVKGWDLAQFLAMGADQRNAIRKALNEDANKLLREGDPADPQLRRLKREMDEVNRLFDEFERRSQAEEDSKNLTRMFTEQVKSIQISLDEYEHTLNTRLSAPIPRDMDTLEHLVIQHKDFETSLKNLGPDVEAMQTTLKNIPNKTPALQAKHDKVLNQWNQLWNLSQLYVERLKCAEITLSGLEEANNVISDFEIKLASYGEMPSELPALKLVHQDLIALQKNVVLQQPVIDQLVEDKHNTRRLTEKSRHHLPRTAHHDLDRLDSDVNRITSRWNNICSQLVDRLKSCEAAYDLLNKYKNSYQSEVQIIDESYVKLNNVAPLKMQARDFTETTKALYNKVQERTKAIENVNVDGGRFIREAKIYDLRLQHYCAWLVDEIHPSLDASNYHKDQNMDPSVGELAVSHELDVLNHRFQALLNMLIDQLKNLASVNTEDLELQEFVRTLEAKPLRTFRTEFNIYDTVTEVSTNGVDEIVTAKTINHQSTMGGHHSSPSIESNAEADIRSLRRRMEEATGMDDDIINAPGIVHPKTGKILTVGEAIRLRVLDVRTGRIATQPDSKSGWVDIEHAVGKGLVDKGLADKLLGPCVVGDEGPQMTLLEAIQKELLDAERGPVERIKVKNEDDIADFSETLNSSEVRAEVFQVLNKRVTLNEKEMTVLDVAHQGNLDKINLANDELQLLSKLNGLKHKSSLKVVINKTLDALKMKEDPGVDLPPEGWNLSEAIEQNLFDPVSGVFIIPGTDRLVSFKECIDMRIINPDSAVVVDPDKPRTLTLKQALRKNILDTTGHYQGSTMKEAIEGKFICDSSTVECVTPTSPHEIVEINNGKRKGERSNSMRPQFFVQESITEEELDEVIQTDSRNVPCLPKLLLEPSATGMTLQAMAEKYKLCDDTLTEYLNWIGEIEDRIANQDIAQEDLNQLRNQINILKLIKEEIDSQLRPITTCLDQVRHIIATGSEYLSREEVNNVEKKAKSLKSRYDHANERTDKLLRRLVSAKDELSKFKSELTTFTTWMDRAQRTLDEKERALANINRLADTSSTESTREFVSDVIAHQADLRFITMAAQKFIDESKEYLTCLNDFRTGLPSRLHHIEPVSSQDSVIKNTVTNVSNSYRDLLARANALSDKLSGLNSKQREYKDALNAVKAWLREAEPRAVKILNEPIGADPNSLEDQLNRTRTLNNEFLGQARLIENVKQSADALIRSLEGQSGMKEVEAIQGPVKELEDKYRSLCNGLADRLSQLDIALVQSHGVQDALDSLLHWLNDAEATLKNITRPVSLHTDRLGEQIREYRLLQSDIDTHRASVDSVAHSTQELMINSSNPRLAKKIEIKLKDVMSRFEKLLDRTAKRGELLNDINQTLSSFNSQAAMLEQWLANALENFNNMPENKLEDLIAQRDSQRQALDQTIRDGKTLINNKDVTDTPPVRDRVKGLENQWRNLNQLLEEKQRLTKAKVEQLQAYEKLRDQVLVWLNNTEKRVNQLESVAVDINIIKNQIDELKPIAKDHRDYSITIDRLNDLGSSFYDSGLTNSTRRRSSVSPTKRYSLDSLRKNSRDSPRSSVVSFTYSRIEDGLDDSPVQQELNEINNRYNLLGIKISDRQNELDTIRDDVRKLVDNMKILNQFLDRTQKSLPKENIPLTKEESDKAAKQVRAVLEEMYEKQSLLDSTKSGVNDLLKKKPTSLGADRLHDDIQSVTSRWKNLNDTCKNRIKLLEDLKDFHDSHDNLSNWLGAKERMLNVLGPISSDSRIVQSQVQQIQVLREEFRTQQPQLTHLTSVGESILNRLPDSNSVDAQRFSNKLSTILQKWSDLLGKLEDRASNLGAAADSTREFDAGLARLTEALQNISDQLDDVSYDKEPEDRLRKIQNLERQLEGQRPLLADLEDAGSHLCNVLDDPACKADIQAKLAAINRQYNNLQKKLDNKKAEIEGSLKDGRQFEATCALTLGWLSDQLGSLTERLLISADRDILQQQVAQYEPIYKEVLHKEHEVIMLLNKGRDMLSRTGQRNESRNLQRDLDKIQQNWDKLRKEAADRHNRLQTCMEHCRKYYRAQESFTPWLTQAENKLELIRPTSFSKRDVDKQLKELSAFRNEVWKHSGEFENVKTLGEAFLSSCDVDKELVKQELLTIKTRWDKLNNELMEKTQWLEDISRKLAEFSDNLRDSEHALQRCEDKLASHDSIGGAARDPKLLERIKALREDARKLRSPLVSLRQTAGDLASEAAQMGVGDSLKLQDDVDNLMDRLDDLEGKLDDRCSQLHSASTALAQYADKVKLLSKNLNDLEAEFDSLQPPGRDVKTVTGQLDEVDKFIKKIARAGDDATEMLDLGQRLEDSTSMRDQAESLTRQLNKLDERASNRQTDLENILDRLQAFKNKHDNVIQDIDHATDEFRSLKPIGSEVEAIKFQQQEFASFRKNSIEPLIVAVDDVNGVGQRLIQSAARGVNTGVLEKDLEKMNDKWNSLKEKLNERDRRLDYGLLQSGKFQEALDGFAKWLADTEELVSNQKPPSADYKVVKAQLQEQKFLKKMLADRQNSMSSIFDMGNEVAANADLRERKEIEVQLKELSQRFNNLDRGATKRMDDLQRAMVVAKEFLEKITPLLEWLDKSEKKIKDMELIPTDEEKIQQRIKEHGKLHNEILSKNPEFHDLTEVASTLMALVGEDEASGVADRIQETADRYATLVNTSERVGQLLQDSRAGLRHLVLTYQDLQAWMEGMEKRLGKYKVLPVHTDKLVEQMEDIADLCEEISNHQSDVDGTVETGMELMKHITSDEAIQLKDKLDVLQRRYNDLVTTGTDLLKNAESMLPLVQQFHNAHKRLGDWMLSAESQLQTAEPKEEDIHNLELDIQEFRPVLENINQMGPQLCQMSPGEGASTIEGLVTRDNRRFDAIAEQIQRKAERIHLSKQRSLEVIGDMDDLLDWFREVENQLRDAEPPSSEVDIIRVQLKEHKALNDDISSQKGRGRDVLSMAKKVLREVTQSNDTGLMREKMEDLREVMEHVSSLSAERLSVLEQALPLAQHFQESHFDLSGWLDDMERQVSMLAMPALRPELIAQQQDKNEMFMQSIAEHKPLVDKLNKTGEALIRLCNEEEGLKIQDIMDSDNARYAELRSELRQRQQALEKALQETSQFSDKLEGMLRALQNTAEQVSGAEPISAHPPKIRDQQDENDVVAEDLHKRADAFQAVKRAANDVINKAPNSSDPAVKDIKRKLERLNSLWNEVQEATNDRGRSLEEALILAERFWEELQNVMGTLKNLQDSLQSQDAPAVEPAILKQQKAVLKEIKAEIDQTKPEVEQVRESGKKLMKVCGDPDKPEVKKHIEDLDNAWETVTALFAKREENLIQAMEKAMEFHETLQDLLKFLDGAERRFANLGPLGTDIKVVKNQIGELKNFKSDIDPQMVKVEALNRQAQELTERTTVEQAAALKQPLTEVNRRWENLLKGIVERQRQLENSLLQLGQFHHALAELLAWIDATNKTLDKDLKPVAGDSQLLEVELAKLKVLVNDIHAHQSSVDTLNDAGRQLIENGKGSAEANTTQDKLNLLNKSWKDLLQKAADRQLELEDALQEAQRFAVEIQDLLSWLGEVDGVIATSKPVGGLPETASEQLERFMEVYDELESNRPKVETVLAQGQEYLKKSPSSGNLQQNLKTLKQRWDSVTARANDKKIKLEIALKEATEFHNALQAFVDWLTDAEKTLSNLKPVSRILATILTQIEDHKTFQKDVSSHREIMLHLDKKGTHLKYFSQKQDVILIKNLLISVQHRFERVVSKSAERTRALDHGYKEAREFHEAWSSLMEWLTTAEKNLDELTQDASVGNDPERIKQRLAKHRDVQRALSGKQSTYDSTMRMGKALKDKAPKSDEHQLNKMINELKEKWNMVCTKSVDRQRKLEEALLYSGQFKDAMEALLDWLRKTEKRLTDEGPVHGDLDTVMALVEQHKSFEETLSKRYEQMKTVRQTGRDLMSKANSADRVIIQNQLDELEGLWNRTSNLCDKRTERLEDALKQAEQLHKSVHLLLEWLSDAEMKLRFIGPLPDNEQETRNQLNEHRKFIEEMSDKEHEKDSTVTLAQDILGKAHPDAVGVIKHWITIIQSRWEEVWTWAKQREQKLIDQLQSLQDLDSLLEELFSWLTRLENQLLDLEHEPLPDSIEVVEKLIDEHREFMENTAKRQTEVDTVCKAKQPAAPVGRKPSAKKISAISREDLAGSSYDLTDQRRQSRGSTIARDKSMDHLPHIGPRFPAKGSKVEEPLLRNSRSRQLWDKWHNVWLMAWERQRRLQEHLNYLREVEKVRNFSWDLWRKRFLKFMNHKKSRLTDLFRKMDKNNDGLIPREDFIDGIMKTKFDTSKLEMNAVADMFDEDKLGLIDWKKFIAALRPDWEEKKPVDTEAEKIHDEVKRLVMLCTCRQKFRVFQVGEGKYRFGDSQKLRLVRILRSTVMVRVGGGWVALDEFLVKNDPCRAKGRTNIELREQFILADGVSQSMSAFKPKHNAQQQQRSVSTAGPITKVRERSARSVPMGKMGVNRTAGTPDSLSDNESSPYSRTPVRKPSAPATPATRRSSAGLTGSLPASRPGSRPQSRQGSKPPSRHGSNLSLDSTDSATPSRIPRLTPGKTPASAARKTTLNGQTTVSGRGLRSPSTLGNQSSTSSARMQSPLVAATSSSSLARKPSNASETKRRNSKPDTREPFRL</sequence>
<dbReference type="InterPro" id="IPR035915">
    <property type="entry name" value="Plakin_repeat_sf"/>
</dbReference>
<dbReference type="InterPro" id="IPR041615">
    <property type="entry name" value="Desmoplakin_SH3"/>
</dbReference>
<feature type="coiled-coil region" evidence="7">
    <location>
        <begin position="2023"/>
        <end position="2060"/>
    </location>
</feature>
<dbReference type="GO" id="GO:0045104">
    <property type="term" value="P:intermediate filament cytoskeleton organization"/>
    <property type="evidence" value="ECO:0007669"/>
    <property type="project" value="InterPro"/>
</dbReference>
<keyword evidence="5" id="KW-0009">Actin-binding</keyword>
<dbReference type="PROSITE" id="PS50222">
    <property type="entry name" value="EF_HAND_2"/>
    <property type="match status" value="2"/>
</dbReference>
<evidence type="ECO:0000256" key="6">
    <source>
        <dbReference type="ARBA" id="ARBA00023212"/>
    </source>
</evidence>
<feature type="domain" description="Calponin-homology (CH)" evidence="9">
    <location>
        <begin position="161"/>
        <end position="266"/>
    </location>
</feature>
<dbReference type="Gene3D" id="1.20.58.60">
    <property type="match status" value="30"/>
</dbReference>
<gene>
    <name evidence="12" type="ORF">CINCED_3A013224</name>
</gene>
<proteinExistence type="predicted"/>
<keyword evidence="7" id="KW-0175">Coiled coil</keyword>
<dbReference type="FunFam" id="1.10.418.10:FF:000048">
    <property type="entry name" value="Short stop, isoform B"/>
    <property type="match status" value="1"/>
</dbReference>
<dbReference type="InterPro" id="IPR001101">
    <property type="entry name" value="Plectin_repeat"/>
</dbReference>
<keyword evidence="6" id="KW-0206">Cytoskeleton</keyword>
<dbReference type="InterPro" id="IPR043197">
    <property type="entry name" value="Plakin"/>
</dbReference>
<dbReference type="SMART" id="SM00250">
    <property type="entry name" value="PLEC"/>
    <property type="match status" value="3"/>
</dbReference>
<dbReference type="InterPro" id="IPR011992">
    <property type="entry name" value="EF-hand-dom_pair"/>
</dbReference>
<dbReference type="Pfam" id="PF17902">
    <property type="entry name" value="SH3_10"/>
    <property type="match status" value="1"/>
</dbReference>
<feature type="coiled-coil region" evidence="7">
    <location>
        <begin position="2299"/>
        <end position="2376"/>
    </location>
</feature>
<dbReference type="GO" id="GO:0042060">
    <property type="term" value="P:wound healing"/>
    <property type="evidence" value="ECO:0007669"/>
    <property type="project" value="TreeGrafter"/>
</dbReference>
<dbReference type="PROSITE" id="PS50021">
    <property type="entry name" value="CH"/>
    <property type="match status" value="2"/>
</dbReference>
<organism evidence="12 13">
    <name type="scientific">Cinara cedri</name>
    <dbReference type="NCBI Taxonomy" id="506608"/>
    <lineage>
        <taxon>Eukaryota</taxon>
        <taxon>Metazoa</taxon>
        <taxon>Ecdysozoa</taxon>
        <taxon>Arthropoda</taxon>
        <taxon>Hexapoda</taxon>
        <taxon>Insecta</taxon>
        <taxon>Pterygota</taxon>
        <taxon>Neoptera</taxon>
        <taxon>Paraneoptera</taxon>
        <taxon>Hemiptera</taxon>
        <taxon>Sternorrhyncha</taxon>
        <taxon>Aphidomorpha</taxon>
        <taxon>Aphidoidea</taxon>
        <taxon>Aphididae</taxon>
        <taxon>Lachninae</taxon>
        <taxon>Cinara</taxon>
    </lineage>
</organism>
<dbReference type="InterPro" id="IPR036534">
    <property type="entry name" value="GAR_dom_sf"/>
</dbReference>
<dbReference type="Pfam" id="PF21019">
    <property type="entry name" value="Spectrin_3"/>
    <property type="match status" value="1"/>
</dbReference>
<feature type="domain" description="EF-hand" evidence="10">
    <location>
        <begin position="5208"/>
        <end position="5243"/>
    </location>
</feature>
<dbReference type="SMART" id="SM00033">
    <property type="entry name" value="CH"/>
    <property type="match status" value="2"/>
</dbReference>
<dbReference type="InterPro" id="IPR002048">
    <property type="entry name" value="EF_hand_dom"/>
</dbReference>
<feature type="compositionally biased region" description="Polar residues" evidence="8">
    <location>
        <begin position="5388"/>
        <end position="5400"/>
    </location>
</feature>
<feature type="coiled-coil region" evidence="7">
    <location>
        <begin position="3452"/>
        <end position="3479"/>
    </location>
</feature>